<dbReference type="InParanoid" id="T0R563"/>
<evidence type="ECO:0000313" key="2">
    <source>
        <dbReference type="Proteomes" id="UP000030762"/>
    </source>
</evidence>
<dbReference type="OMA" id="AIKPRAD"/>
<dbReference type="VEuPathDB" id="FungiDB:SDRG_00932"/>
<name>T0R563_SAPDV</name>
<evidence type="ECO:0008006" key="3">
    <source>
        <dbReference type="Google" id="ProtNLM"/>
    </source>
</evidence>
<dbReference type="AlphaFoldDB" id="T0R563"/>
<dbReference type="Proteomes" id="UP000030762">
    <property type="component" value="Unassembled WGS sequence"/>
</dbReference>
<gene>
    <name evidence="1" type="ORF">SDRG_00932</name>
</gene>
<evidence type="ECO:0000313" key="1">
    <source>
        <dbReference type="EMBL" id="EQC42091.1"/>
    </source>
</evidence>
<keyword evidence="2" id="KW-1185">Reference proteome</keyword>
<organism evidence="1 2">
    <name type="scientific">Saprolegnia diclina (strain VS20)</name>
    <dbReference type="NCBI Taxonomy" id="1156394"/>
    <lineage>
        <taxon>Eukaryota</taxon>
        <taxon>Sar</taxon>
        <taxon>Stramenopiles</taxon>
        <taxon>Oomycota</taxon>
        <taxon>Saprolegniomycetes</taxon>
        <taxon>Saprolegniales</taxon>
        <taxon>Saprolegniaceae</taxon>
        <taxon>Saprolegnia</taxon>
    </lineage>
</organism>
<dbReference type="OrthoDB" id="70207at2759"/>
<accession>T0R563</accession>
<dbReference type="RefSeq" id="XP_008604660.1">
    <property type="nucleotide sequence ID" value="XM_008606438.1"/>
</dbReference>
<dbReference type="GeneID" id="19941659"/>
<reference evidence="1 2" key="1">
    <citation type="submission" date="2012-04" db="EMBL/GenBank/DDBJ databases">
        <title>The Genome Sequence of Saprolegnia declina VS20.</title>
        <authorList>
            <consortium name="The Broad Institute Genome Sequencing Platform"/>
            <person name="Russ C."/>
            <person name="Nusbaum C."/>
            <person name="Tyler B."/>
            <person name="van West P."/>
            <person name="Dieguez-Uribeondo J."/>
            <person name="de Bruijn I."/>
            <person name="Tripathy S."/>
            <person name="Jiang R."/>
            <person name="Young S.K."/>
            <person name="Zeng Q."/>
            <person name="Gargeya S."/>
            <person name="Fitzgerald M."/>
            <person name="Haas B."/>
            <person name="Abouelleil A."/>
            <person name="Alvarado L."/>
            <person name="Arachchi H.M."/>
            <person name="Berlin A."/>
            <person name="Chapman S.B."/>
            <person name="Goldberg J."/>
            <person name="Griggs A."/>
            <person name="Gujja S."/>
            <person name="Hansen M."/>
            <person name="Howarth C."/>
            <person name="Imamovic A."/>
            <person name="Larimer J."/>
            <person name="McCowen C."/>
            <person name="Montmayeur A."/>
            <person name="Murphy C."/>
            <person name="Neiman D."/>
            <person name="Pearson M."/>
            <person name="Priest M."/>
            <person name="Roberts A."/>
            <person name="Saif S."/>
            <person name="Shea T."/>
            <person name="Sisk P."/>
            <person name="Sykes S."/>
            <person name="Wortman J."/>
            <person name="Nusbaum C."/>
            <person name="Birren B."/>
        </authorList>
    </citation>
    <scope>NUCLEOTIDE SEQUENCE [LARGE SCALE GENOMIC DNA]</scope>
    <source>
        <strain evidence="1 2">VS20</strain>
    </source>
</reference>
<protein>
    <recommendedName>
        <fullName evidence="3">Pentacotripeptide-repeat region of PRORP domain-containing protein</fullName>
    </recommendedName>
</protein>
<dbReference type="EMBL" id="JH767133">
    <property type="protein sequence ID" value="EQC42091.1"/>
    <property type="molecule type" value="Genomic_DNA"/>
</dbReference>
<sequence>MQRTMLTRRCFSTAEVALAQLTNPTSNHKAWRHALTAWSSDKWRDVLRLDATVADHQRAFATILQDHGPMNHFYLLKQHPGVAPEVLDLFLDATRMYPYEQVKYREMDLIKILRQMALATSEDAMVATAIRALLDLAASSSASSDVLHLYKSLMAASFEPETIPDACLQDVVTTLLAHDHIDTALDLLADCKDTTEMLVPIDLLTSVFEYLGRHGSIERVTRTVDIAFEWALPADATTLAASMLTACLGSGHLTLALDVFDAIPSEVWAEQSVYALASALPSMVQFKTDLMVLHMRTSHAFSPRVLERYLLSAQQVDAPAFLRQLLDDVAERGWSMDLLITCAKRTPHSPDYEQLAATLLLHQLETRPAQRVEILADFKAHVWSKTWLRVANLMLAQLVRDAPSRAVALYTSLFASSGDDTMHVRSSLHPLLLHLANHGHIDEVLALLTFAKAMAIKPRADDLATVAAGLAKHPLASLHARPLIATYIDLLTSMRIPTTLRVWRHMILLANATHDPTSAFAVYAVMQDKRIKMSEAIALELLRAARKDFCRFTRLYDDAMAANAGSTRLFGLVLKTACYEQDPAFLRRVLSDIAASAFSSRAAPPTSSSSHALPVV</sequence>
<proteinExistence type="predicted"/>